<comment type="caution">
    <text evidence="2">The sequence shown here is derived from an EMBL/GenBank/DDBJ whole genome shotgun (WGS) entry which is preliminary data.</text>
</comment>
<accession>A0ABP8QW76</accession>
<name>A0ABP8QW76_9ACTN</name>
<evidence type="ECO:0000313" key="2">
    <source>
        <dbReference type="EMBL" id="GAA4511671.1"/>
    </source>
</evidence>
<evidence type="ECO:0000313" key="3">
    <source>
        <dbReference type="Proteomes" id="UP001500503"/>
    </source>
</evidence>
<dbReference type="RefSeq" id="WP_345472296.1">
    <property type="nucleotide sequence ID" value="NZ_BAABHF010000046.1"/>
</dbReference>
<sequence>MTDQIDFTMMYVTHDAFRRDLVRLEAAVADGRAATQEVRKGWDNFTTQLHVHHTVEDEWLWPRLAELAGDRPGAPTLLAEMEAEHARLDPLLEELGGALEANAADLAERVETLTTVLDRHLEHEEDEALPLIQEVMTPADWKEFGSAMARRQGVKGAAAYVPWIIDGMSRADRRRFLAHLPAPVRAINRLAWTPRYRRRRLWNPTEAGSLKKAA</sequence>
<feature type="domain" description="Hemerythrin-like" evidence="1">
    <location>
        <begin position="9"/>
        <end position="132"/>
    </location>
</feature>
<dbReference type="Gene3D" id="1.20.120.520">
    <property type="entry name" value="nmb1532 protein domain like"/>
    <property type="match status" value="1"/>
</dbReference>
<protein>
    <recommendedName>
        <fullName evidence="1">Hemerythrin-like domain-containing protein</fullName>
    </recommendedName>
</protein>
<evidence type="ECO:0000259" key="1">
    <source>
        <dbReference type="Pfam" id="PF01814"/>
    </source>
</evidence>
<proteinExistence type="predicted"/>
<dbReference type="InterPro" id="IPR012312">
    <property type="entry name" value="Hemerythrin-like"/>
</dbReference>
<organism evidence="2 3">
    <name type="scientific">Actinoallomurus oryzae</name>
    <dbReference type="NCBI Taxonomy" id="502180"/>
    <lineage>
        <taxon>Bacteria</taxon>
        <taxon>Bacillati</taxon>
        <taxon>Actinomycetota</taxon>
        <taxon>Actinomycetes</taxon>
        <taxon>Streptosporangiales</taxon>
        <taxon>Thermomonosporaceae</taxon>
        <taxon>Actinoallomurus</taxon>
    </lineage>
</organism>
<dbReference type="Pfam" id="PF01814">
    <property type="entry name" value="Hemerythrin"/>
    <property type="match status" value="1"/>
</dbReference>
<dbReference type="Proteomes" id="UP001500503">
    <property type="component" value="Unassembled WGS sequence"/>
</dbReference>
<gene>
    <name evidence="2" type="ORF">GCM10023191_076170</name>
</gene>
<dbReference type="CDD" id="cd12108">
    <property type="entry name" value="Hr-like"/>
    <property type="match status" value="1"/>
</dbReference>
<dbReference type="EMBL" id="BAABHF010000046">
    <property type="protein sequence ID" value="GAA4511671.1"/>
    <property type="molecule type" value="Genomic_DNA"/>
</dbReference>
<keyword evidence="3" id="KW-1185">Reference proteome</keyword>
<reference evidence="3" key="1">
    <citation type="journal article" date="2019" name="Int. J. Syst. Evol. Microbiol.">
        <title>The Global Catalogue of Microorganisms (GCM) 10K type strain sequencing project: providing services to taxonomists for standard genome sequencing and annotation.</title>
        <authorList>
            <consortium name="The Broad Institute Genomics Platform"/>
            <consortium name="The Broad Institute Genome Sequencing Center for Infectious Disease"/>
            <person name="Wu L."/>
            <person name="Ma J."/>
        </authorList>
    </citation>
    <scope>NUCLEOTIDE SEQUENCE [LARGE SCALE GENOMIC DNA]</scope>
    <source>
        <strain evidence="3">JCM 17933</strain>
    </source>
</reference>